<sequence>MNLYVSCLLTGLYYLVYPIYFVLAFLALTLKALLSPITSALLFLLQPLLLFGRLLAYCTIAPFRFLQRFEVIYPIPWLIRCPASYAINMLTIAKTIYIYLGVASITGISCGLLLHFVYSFLYSNLHLAPEPVARGPTSKQYRASRRRKDMYQSDALLSPTLSMTSVLDTPGAGRYGLLAQTIHEEDSDF</sequence>
<evidence type="ECO:0000313" key="3">
    <source>
        <dbReference type="Proteomes" id="UP000030641"/>
    </source>
</evidence>
<proteinExistence type="predicted"/>
<feature type="transmembrane region" description="Helical" evidence="1">
    <location>
        <begin position="97"/>
        <end position="121"/>
    </location>
</feature>
<evidence type="ECO:0000256" key="1">
    <source>
        <dbReference type="SAM" id="Phobius"/>
    </source>
</evidence>
<dbReference type="RefSeq" id="XP_013344743.1">
    <property type="nucleotide sequence ID" value="XM_013489289.1"/>
</dbReference>
<dbReference type="OrthoDB" id="4502894at2759"/>
<dbReference type="GeneID" id="25370236"/>
<organism evidence="2 3">
    <name type="scientific">Aureobasidium subglaciale (strain EXF-2481)</name>
    <name type="common">Aureobasidium pullulans var. subglaciale</name>
    <dbReference type="NCBI Taxonomy" id="1043005"/>
    <lineage>
        <taxon>Eukaryota</taxon>
        <taxon>Fungi</taxon>
        <taxon>Dikarya</taxon>
        <taxon>Ascomycota</taxon>
        <taxon>Pezizomycotina</taxon>
        <taxon>Dothideomycetes</taxon>
        <taxon>Dothideomycetidae</taxon>
        <taxon>Dothideales</taxon>
        <taxon>Saccotheciaceae</taxon>
        <taxon>Aureobasidium</taxon>
    </lineage>
</organism>
<dbReference type="OMA" id="HLARLTW"/>
<keyword evidence="3" id="KW-1185">Reference proteome</keyword>
<dbReference type="EMBL" id="KL584757">
    <property type="protein sequence ID" value="KEQ96127.1"/>
    <property type="molecule type" value="Genomic_DNA"/>
</dbReference>
<dbReference type="InParanoid" id="A0A074YQ17"/>
<gene>
    <name evidence="2" type="ORF">AUEXF2481DRAFT_663958</name>
</gene>
<name>A0A074YQ17_AURSE</name>
<accession>A0A074YQ17</accession>
<keyword evidence="1" id="KW-1133">Transmembrane helix</keyword>
<dbReference type="HOGENOM" id="CLU_127248_0_0_1"/>
<dbReference type="Proteomes" id="UP000030641">
    <property type="component" value="Unassembled WGS sequence"/>
</dbReference>
<dbReference type="AlphaFoldDB" id="A0A074YQ17"/>
<feature type="transmembrane region" description="Helical" evidence="1">
    <location>
        <begin position="41"/>
        <end position="65"/>
    </location>
</feature>
<evidence type="ECO:0000313" key="2">
    <source>
        <dbReference type="EMBL" id="KEQ96127.1"/>
    </source>
</evidence>
<keyword evidence="1" id="KW-0812">Transmembrane</keyword>
<feature type="transmembrane region" description="Helical" evidence="1">
    <location>
        <begin position="12"/>
        <end position="34"/>
    </location>
</feature>
<protein>
    <submittedName>
        <fullName evidence="2">Uncharacterized protein</fullName>
    </submittedName>
</protein>
<keyword evidence="1" id="KW-0472">Membrane</keyword>
<reference evidence="2 3" key="1">
    <citation type="journal article" date="2014" name="BMC Genomics">
        <title>Genome sequencing of four Aureobasidium pullulans varieties: biotechnological potential, stress tolerance, and description of new species.</title>
        <authorList>
            <person name="Gostin Ar C."/>
            <person name="Ohm R.A."/>
            <person name="Kogej T."/>
            <person name="Sonjak S."/>
            <person name="Turk M."/>
            <person name="Zajc J."/>
            <person name="Zalar P."/>
            <person name="Grube M."/>
            <person name="Sun H."/>
            <person name="Han J."/>
            <person name="Sharma A."/>
            <person name="Chiniquy J."/>
            <person name="Ngan C.Y."/>
            <person name="Lipzen A."/>
            <person name="Barry K."/>
            <person name="Grigoriev I.V."/>
            <person name="Gunde-Cimerman N."/>
        </authorList>
    </citation>
    <scope>NUCLEOTIDE SEQUENCE [LARGE SCALE GENOMIC DNA]</scope>
    <source>
        <strain evidence="2 3">EXF-2481</strain>
    </source>
</reference>